<keyword evidence="1" id="KW-0472">Membrane</keyword>
<proteinExistence type="predicted"/>
<feature type="transmembrane region" description="Helical" evidence="1">
    <location>
        <begin position="225"/>
        <end position="249"/>
    </location>
</feature>
<evidence type="ECO:0000313" key="2">
    <source>
        <dbReference type="EMBL" id="OQP40204.1"/>
    </source>
</evidence>
<gene>
    <name evidence="2" type="ORF">A4D02_14850</name>
</gene>
<comment type="caution">
    <text evidence="2">The sequence shown here is derived from an EMBL/GenBank/DDBJ whole genome shotgun (WGS) entry which is preliminary data.</text>
</comment>
<feature type="transmembrane region" description="Helical" evidence="1">
    <location>
        <begin position="63"/>
        <end position="80"/>
    </location>
</feature>
<organism evidence="2 3">
    <name type="scientific">Niastella koreensis</name>
    <dbReference type="NCBI Taxonomy" id="354356"/>
    <lineage>
        <taxon>Bacteria</taxon>
        <taxon>Pseudomonadati</taxon>
        <taxon>Bacteroidota</taxon>
        <taxon>Chitinophagia</taxon>
        <taxon>Chitinophagales</taxon>
        <taxon>Chitinophagaceae</taxon>
        <taxon>Niastella</taxon>
    </lineage>
</organism>
<keyword evidence="3" id="KW-1185">Reference proteome</keyword>
<feature type="transmembrane region" description="Helical" evidence="1">
    <location>
        <begin position="185"/>
        <end position="218"/>
    </location>
</feature>
<keyword evidence="1" id="KW-1133">Transmembrane helix</keyword>
<dbReference type="RefSeq" id="WP_014217912.1">
    <property type="nucleotide sequence ID" value="NZ_LWBO01000077.1"/>
</dbReference>
<dbReference type="EMBL" id="LWBO01000077">
    <property type="protein sequence ID" value="OQP40204.1"/>
    <property type="molecule type" value="Genomic_DNA"/>
</dbReference>
<feature type="transmembrane region" description="Helical" evidence="1">
    <location>
        <begin position="269"/>
        <end position="291"/>
    </location>
</feature>
<feature type="transmembrane region" description="Helical" evidence="1">
    <location>
        <begin position="6"/>
        <end position="25"/>
    </location>
</feature>
<evidence type="ECO:0008006" key="4">
    <source>
        <dbReference type="Google" id="ProtNLM"/>
    </source>
</evidence>
<feature type="transmembrane region" description="Helical" evidence="1">
    <location>
        <begin position="367"/>
        <end position="386"/>
    </location>
</feature>
<keyword evidence="1" id="KW-0812">Transmembrane</keyword>
<dbReference type="Proteomes" id="UP000192277">
    <property type="component" value="Unassembled WGS sequence"/>
</dbReference>
<feature type="transmembrane region" description="Helical" evidence="1">
    <location>
        <begin position="303"/>
        <end position="325"/>
    </location>
</feature>
<protein>
    <recommendedName>
        <fullName evidence="4">Glycosyltransferase RgtA/B/C/D-like domain-containing protein</fullName>
    </recommendedName>
</protein>
<feature type="transmembrane region" description="Helical" evidence="1">
    <location>
        <begin position="398"/>
        <end position="416"/>
    </location>
</feature>
<evidence type="ECO:0000313" key="3">
    <source>
        <dbReference type="Proteomes" id="UP000192277"/>
    </source>
</evidence>
<feature type="transmembrane region" description="Helical" evidence="1">
    <location>
        <begin position="37"/>
        <end position="57"/>
    </location>
</feature>
<reference evidence="2 3" key="1">
    <citation type="submission" date="2016-04" db="EMBL/GenBank/DDBJ databases">
        <authorList>
            <person name="Chen L."/>
            <person name="Zhuang W."/>
            <person name="Wang G."/>
        </authorList>
    </citation>
    <scope>NUCLEOTIDE SEQUENCE [LARGE SCALE GENOMIC DNA]</scope>
    <source>
        <strain evidence="3">GR20</strain>
    </source>
</reference>
<sequence length="461" mass="53066">MSGIMIILFLTIIQFIAGFGIINLFNIRLKPGMLISLAILLGVAVFSVMPFILQLAYIPLTSTNIFISILAACILLNIKFKSGMARLKELRSNIRIRVKLYEIPFVVMIAFIVFVSAWRCFYFPPTPRDLTSGAEVIAEYAIREKTMINSVFSVNLESTNNVFKPPFITCLQIIYKYVGFEFGQVWLSTVVACFLIFLYQALALSIHRIFAGLLVLFFMAIPEMYAYTFMVLFDYTNAVFFFLAVWFLYQFFQNQQRNYLTFAGLLMAIATYIRSETLILACLMTPAIVWYHWKNKTGIVKGLISSALYVVPSILAYIISISIYINRYLPAKYNIEGLVNKHLGDLSPFFTRFSEINSELIFSDKGVGFYGYFIYFFILLLLLEVVIKRKLNNTTRNWLYAVLVIYLGFPLMGYLLPLLDLNNSTKRGLFKIFPLMLLYMANNSLLVSWSQRITKWETSKS</sequence>
<evidence type="ECO:0000256" key="1">
    <source>
        <dbReference type="SAM" id="Phobius"/>
    </source>
</evidence>
<name>A0ABX3NNS6_9BACT</name>
<accession>A0ABX3NNS6</accession>
<feature type="transmembrane region" description="Helical" evidence="1">
    <location>
        <begin position="100"/>
        <end position="118"/>
    </location>
</feature>
<feature type="transmembrane region" description="Helical" evidence="1">
    <location>
        <begin position="428"/>
        <end position="449"/>
    </location>
</feature>